<dbReference type="EMBL" id="JAYMYQ010000008">
    <property type="protein sequence ID" value="KAK7314390.1"/>
    <property type="molecule type" value="Genomic_DNA"/>
</dbReference>
<proteinExistence type="predicted"/>
<accession>A0AAN9PVY0</accession>
<protein>
    <submittedName>
        <fullName evidence="1">Uncharacterized protein</fullName>
    </submittedName>
</protein>
<dbReference type="AlphaFoldDB" id="A0AAN9PVY0"/>
<evidence type="ECO:0000313" key="2">
    <source>
        <dbReference type="Proteomes" id="UP001367508"/>
    </source>
</evidence>
<name>A0AAN9PVY0_CANGL</name>
<comment type="caution">
    <text evidence="1">The sequence shown here is derived from an EMBL/GenBank/DDBJ whole genome shotgun (WGS) entry which is preliminary data.</text>
</comment>
<dbReference type="Proteomes" id="UP001367508">
    <property type="component" value="Unassembled WGS sequence"/>
</dbReference>
<evidence type="ECO:0000313" key="1">
    <source>
        <dbReference type="EMBL" id="KAK7314390.1"/>
    </source>
</evidence>
<keyword evidence="2" id="KW-1185">Reference proteome</keyword>
<reference evidence="1 2" key="1">
    <citation type="submission" date="2024-01" db="EMBL/GenBank/DDBJ databases">
        <title>The genomes of 5 underutilized Papilionoideae crops provide insights into root nodulation and disease resistanc.</title>
        <authorList>
            <person name="Jiang F."/>
        </authorList>
    </citation>
    <scope>NUCLEOTIDE SEQUENCE [LARGE SCALE GENOMIC DNA]</scope>
    <source>
        <strain evidence="1">LVBAO_FW01</strain>
        <tissue evidence="1">Leaves</tissue>
    </source>
</reference>
<sequence length="85" mass="10048">MILLIYSTTIFREKLEFLIFLDRPRRQLGVSLLSEVTSKFPPVTRDVQNMYACIQCKSDGRMFRVKNDINLRNMDKHDERDSHVG</sequence>
<gene>
    <name evidence="1" type="ORF">VNO77_32912</name>
</gene>
<organism evidence="1 2">
    <name type="scientific">Canavalia gladiata</name>
    <name type="common">Sword bean</name>
    <name type="synonym">Dolichos gladiatus</name>
    <dbReference type="NCBI Taxonomy" id="3824"/>
    <lineage>
        <taxon>Eukaryota</taxon>
        <taxon>Viridiplantae</taxon>
        <taxon>Streptophyta</taxon>
        <taxon>Embryophyta</taxon>
        <taxon>Tracheophyta</taxon>
        <taxon>Spermatophyta</taxon>
        <taxon>Magnoliopsida</taxon>
        <taxon>eudicotyledons</taxon>
        <taxon>Gunneridae</taxon>
        <taxon>Pentapetalae</taxon>
        <taxon>rosids</taxon>
        <taxon>fabids</taxon>
        <taxon>Fabales</taxon>
        <taxon>Fabaceae</taxon>
        <taxon>Papilionoideae</taxon>
        <taxon>50 kb inversion clade</taxon>
        <taxon>NPAAA clade</taxon>
        <taxon>indigoferoid/millettioid clade</taxon>
        <taxon>Phaseoleae</taxon>
        <taxon>Canavalia</taxon>
    </lineage>
</organism>